<feature type="region of interest" description="Disordered" evidence="1">
    <location>
        <begin position="72"/>
        <end position="134"/>
    </location>
</feature>
<sequence>MNDDTRPTPADEPTAQPTPAAPQAPQPATAHEARPAGPRDWAPPARTRKRLSLRDLAVAGVAAALLLVGGIGGFAIGHGTSGPGRPEMTSSDGRGGGDNDRGGSRGDDRFTIPEQGGRRGTAPEQGSRSGDSGR</sequence>
<feature type="region of interest" description="Disordered" evidence="1">
    <location>
        <begin position="1"/>
        <end position="46"/>
    </location>
</feature>
<feature type="compositionally biased region" description="Polar residues" evidence="1">
    <location>
        <begin position="124"/>
        <end position="134"/>
    </location>
</feature>
<reference evidence="3 4" key="1">
    <citation type="submission" date="2018-02" db="EMBL/GenBank/DDBJ databases">
        <title>Genomic Encyclopedia of Archaeal and Bacterial Type Strains, Phase II (KMG-II): from individual species to whole genera.</title>
        <authorList>
            <person name="Goeker M."/>
        </authorList>
    </citation>
    <scope>NUCLEOTIDE SEQUENCE [LARGE SCALE GENOMIC DNA]</scope>
    <source>
        <strain evidence="3 4">YU 961-1</strain>
    </source>
</reference>
<feature type="compositionally biased region" description="Low complexity" evidence="1">
    <location>
        <begin position="7"/>
        <end position="18"/>
    </location>
</feature>
<dbReference type="EMBL" id="PTIX01000001">
    <property type="protein sequence ID" value="PPK71235.1"/>
    <property type="molecule type" value="Genomic_DNA"/>
</dbReference>
<feature type="transmembrane region" description="Helical" evidence="2">
    <location>
        <begin position="56"/>
        <end position="76"/>
    </location>
</feature>
<organism evidence="3 4">
    <name type="scientific">Actinokineospora auranticolor</name>
    <dbReference type="NCBI Taxonomy" id="155976"/>
    <lineage>
        <taxon>Bacteria</taxon>
        <taxon>Bacillati</taxon>
        <taxon>Actinomycetota</taxon>
        <taxon>Actinomycetes</taxon>
        <taxon>Pseudonocardiales</taxon>
        <taxon>Pseudonocardiaceae</taxon>
        <taxon>Actinokineospora</taxon>
    </lineage>
</organism>
<keyword evidence="2" id="KW-1133">Transmembrane helix</keyword>
<comment type="caution">
    <text evidence="3">The sequence shown here is derived from an EMBL/GenBank/DDBJ whole genome shotgun (WGS) entry which is preliminary data.</text>
</comment>
<keyword evidence="2" id="KW-0472">Membrane</keyword>
<name>A0A2S6H182_9PSEU</name>
<evidence type="ECO:0000256" key="1">
    <source>
        <dbReference type="SAM" id="MobiDB-lite"/>
    </source>
</evidence>
<proteinExistence type="predicted"/>
<protein>
    <submittedName>
        <fullName evidence="3">Uncharacterized protein</fullName>
    </submittedName>
</protein>
<dbReference type="RefSeq" id="WP_104476282.1">
    <property type="nucleotide sequence ID" value="NZ_CP154825.1"/>
</dbReference>
<gene>
    <name evidence="3" type="ORF">CLV40_101424</name>
</gene>
<evidence type="ECO:0000313" key="4">
    <source>
        <dbReference type="Proteomes" id="UP000239203"/>
    </source>
</evidence>
<evidence type="ECO:0000313" key="3">
    <source>
        <dbReference type="EMBL" id="PPK71235.1"/>
    </source>
</evidence>
<evidence type="ECO:0000256" key="2">
    <source>
        <dbReference type="SAM" id="Phobius"/>
    </source>
</evidence>
<keyword evidence="4" id="KW-1185">Reference proteome</keyword>
<dbReference type="AlphaFoldDB" id="A0A2S6H182"/>
<dbReference type="Proteomes" id="UP000239203">
    <property type="component" value="Unassembled WGS sequence"/>
</dbReference>
<accession>A0A2S6H182</accession>
<feature type="compositionally biased region" description="Gly residues" evidence="1">
    <location>
        <begin position="72"/>
        <end position="82"/>
    </location>
</feature>
<feature type="compositionally biased region" description="Basic and acidic residues" evidence="1">
    <location>
        <begin position="95"/>
        <end position="111"/>
    </location>
</feature>
<keyword evidence="2" id="KW-0812">Transmembrane</keyword>